<organism evidence="1 2">
    <name type="scientific">Amycolatopsis pigmentata</name>
    <dbReference type="NCBI Taxonomy" id="450801"/>
    <lineage>
        <taxon>Bacteria</taxon>
        <taxon>Bacillati</taxon>
        <taxon>Actinomycetota</taxon>
        <taxon>Actinomycetes</taxon>
        <taxon>Pseudonocardiales</taxon>
        <taxon>Pseudonocardiaceae</taxon>
        <taxon>Amycolatopsis</taxon>
    </lineage>
</organism>
<sequence>MSVHAFIDESTRNGSYLLCVTIVEPSRLTSARKELVGLLLPGAREIHFKKEKQPRRRSLADRIAGLGIPAHVYTAPCTPRTEEMTRQRCLERAVRDLLEVGAHRLVFDSRDLRDRHDKVTLQRALGAHPSKTELTYEHMDSAAEPLLWISDTVAWCHGAGGDWRRRVCSAVARVIEL</sequence>
<dbReference type="Proteomes" id="UP001597417">
    <property type="component" value="Unassembled WGS sequence"/>
</dbReference>
<evidence type="ECO:0000313" key="2">
    <source>
        <dbReference type="Proteomes" id="UP001597417"/>
    </source>
</evidence>
<keyword evidence="2" id="KW-1185">Reference proteome</keyword>
<accession>A0ABW5G3Z6</accession>
<protein>
    <recommendedName>
        <fullName evidence="3">DUF3800 domain-containing protein</fullName>
    </recommendedName>
</protein>
<dbReference type="EMBL" id="JBHUKR010000024">
    <property type="protein sequence ID" value="MFD2422048.1"/>
    <property type="molecule type" value="Genomic_DNA"/>
</dbReference>
<gene>
    <name evidence="1" type="ORF">ACFSXZ_37540</name>
</gene>
<evidence type="ECO:0008006" key="3">
    <source>
        <dbReference type="Google" id="ProtNLM"/>
    </source>
</evidence>
<comment type="caution">
    <text evidence="1">The sequence shown here is derived from an EMBL/GenBank/DDBJ whole genome shotgun (WGS) entry which is preliminary data.</text>
</comment>
<proteinExistence type="predicted"/>
<dbReference type="RefSeq" id="WP_378270934.1">
    <property type="nucleotide sequence ID" value="NZ_JBHUKR010000024.1"/>
</dbReference>
<reference evidence="2" key="1">
    <citation type="journal article" date="2019" name="Int. J. Syst. Evol. Microbiol.">
        <title>The Global Catalogue of Microorganisms (GCM) 10K type strain sequencing project: providing services to taxonomists for standard genome sequencing and annotation.</title>
        <authorList>
            <consortium name="The Broad Institute Genomics Platform"/>
            <consortium name="The Broad Institute Genome Sequencing Center for Infectious Disease"/>
            <person name="Wu L."/>
            <person name="Ma J."/>
        </authorList>
    </citation>
    <scope>NUCLEOTIDE SEQUENCE [LARGE SCALE GENOMIC DNA]</scope>
    <source>
        <strain evidence="2">CGMCC 4.7645</strain>
    </source>
</reference>
<name>A0ABW5G3Z6_9PSEU</name>
<evidence type="ECO:0000313" key="1">
    <source>
        <dbReference type="EMBL" id="MFD2422048.1"/>
    </source>
</evidence>